<gene>
    <name evidence="1" type="ORF">L207DRAFT_306190</name>
</gene>
<accession>A0A2J6RUC8</accession>
<dbReference type="Proteomes" id="UP000235786">
    <property type="component" value="Unassembled WGS sequence"/>
</dbReference>
<organism evidence="1 2">
    <name type="scientific">Hyaloscypha variabilis (strain UAMH 11265 / GT02V1 / F)</name>
    <name type="common">Meliniomyces variabilis</name>
    <dbReference type="NCBI Taxonomy" id="1149755"/>
    <lineage>
        <taxon>Eukaryota</taxon>
        <taxon>Fungi</taxon>
        <taxon>Dikarya</taxon>
        <taxon>Ascomycota</taxon>
        <taxon>Pezizomycotina</taxon>
        <taxon>Leotiomycetes</taxon>
        <taxon>Helotiales</taxon>
        <taxon>Hyaloscyphaceae</taxon>
        <taxon>Hyaloscypha</taxon>
        <taxon>Hyaloscypha variabilis</taxon>
    </lineage>
</organism>
<sequence>MQFLAREVESPFVRLFGGRRFCSTADGHLGSLPRDAQAGDVICIFYGGNMPYVLRPCSDGKYKFVGDCYLHGFMWGQGMDLERETQEFILI</sequence>
<dbReference type="PANTHER" id="PTHR24148:SF64">
    <property type="entry name" value="HETEROKARYON INCOMPATIBILITY DOMAIN-CONTAINING PROTEIN"/>
    <property type="match status" value="1"/>
</dbReference>
<dbReference type="AlphaFoldDB" id="A0A2J6RUC8"/>
<evidence type="ECO:0000313" key="1">
    <source>
        <dbReference type="EMBL" id="PMD42115.1"/>
    </source>
</evidence>
<dbReference type="PANTHER" id="PTHR24148">
    <property type="entry name" value="ANKYRIN REPEAT DOMAIN-CONTAINING PROTEIN 39 HOMOLOG-RELATED"/>
    <property type="match status" value="1"/>
</dbReference>
<dbReference type="InterPro" id="IPR052895">
    <property type="entry name" value="HetReg/Transcr_Mod"/>
</dbReference>
<reference evidence="1 2" key="1">
    <citation type="submission" date="2016-04" db="EMBL/GenBank/DDBJ databases">
        <title>A degradative enzymes factory behind the ericoid mycorrhizal symbiosis.</title>
        <authorList>
            <consortium name="DOE Joint Genome Institute"/>
            <person name="Martino E."/>
            <person name="Morin E."/>
            <person name="Grelet G."/>
            <person name="Kuo A."/>
            <person name="Kohler A."/>
            <person name="Daghino S."/>
            <person name="Barry K."/>
            <person name="Choi C."/>
            <person name="Cichocki N."/>
            <person name="Clum A."/>
            <person name="Copeland A."/>
            <person name="Hainaut M."/>
            <person name="Haridas S."/>
            <person name="Labutti K."/>
            <person name="Lindquist E."/>
            <person name="Lipzen A."/>
            <person name="Khouja H.-R."/>
            <person name="Murat C."/>
            <person name="Ohm R."/>
            <person name="Olson A."/>
            <person name="Spatafora J."/>
            <person name="Veneault-Fourrey C."/>
            <person name="Henrissat B."/>
            <person name="Grigoriev I."/>
            <person name="Martin F."/>
            <person name="Perotto S."/>
        </authorList>
    </citation>
    <scope>NUCLEOTIDE SEQUENCE [LARGE SCALE GENOMIC DNA]</scope>
    <source>
        <strain evidence="1 2">F</strain>
    </source>
</reference>
<evidence type="ECO:0000313" key="2">
    <source>
        <dbReference type="Proteomes" id="UP000235786"/>
    </source>
</evidence>
<protein>
    <submittedName>
        <fullName evidence="1">Uncharacterized protein</fullName>
    </submittedName>
</protein>
<dbReference type="EMBL" id="KZ613943">
    <property type="protein sequence ID" value="PMD42115.1"/>
    <property type="molecule type" value="Genomic_DNA"/>
</dbReference>
<name>A0A2J6RUC8_HYAVF</name>
<proteinExistence type="predicted"/>
<dbReference type="Pfam" id="PF26639">
    <property type="entry name" value="Het-6_barrel"/>
    <property type="match status" value="1"/>
</dbReference>
<dbReference type="OrthoDB" id="5430496at2759"/>
<keyword evidence="2" id="KW-1185">Reference proteome</keyword>